<sequence length="478" mass="53031">MTTQFETVIGLEVHVELKTKTKIFCGCSTQFGAPPNTNVCPVCLGHPGTLPVLNREAVELALKAALALNCRINQDCKFDRKNYFYPDLPKGYQISQYDQPIGEDGWVEIDVNGERKRIGIIRVHLEEDAGKSMHAPDGSHSLVDYNRTGVPLIEIVSKPDIRSPEEARLYLEAIRSIMQYCDVSDCRMEEGSLRCDANISLRPVGETKFGEKTELKNINSFRFVQKALEYEVQRQTEVLSSGGSVEQETRRFDEATQTTVSMRTKEEAHDYRYFPEPDLVRLQVDDAWLARVRDSLPELPLQKRDRYEREFNLPAYDAGVLTSDIGVATYFEAVVAAGADPKAASNWVMTDVLGYVNAQGLSIQEAPVSPAQLAGLIAEVNKGTISIKQARDVFKIMCETGKDAPTVIREHGFEQISDEGALAAIIDEVIANNPKSVQDYLNGKEKALGALVGQTMKATKGKANPAVVNKMILERIGK</sequence>
<dbReference type="EC" id="6.3.5.-" evidence="11"/>
<comment type="catalytic activity">
    <reaction evidence="9 11">
        <text>L-aspartyl-tRNA(Asn) + L-glutamine + ATP + H2O = L-asparaginyl-tRNA(Asn) + L-glutamate + ADP + phosphate + 2 H(+)</text>
        <dbReference type="Rhea" id="RHEA:14513"/>
        <dbReference type="Rhea" id="RHEA-COMP:9674"/>
        <dbReference type="Rhea" id="RHEA-COMP:9677"/>
        <dbReference type="ChEBI" id="CHEBI:15377"/>
        <dbReference type="ChEBI" id="CHEBI:15378"/>
        <dbReference type="ChEBI" id="CHEBI:29985"/>
        <dbReference type="ChEBI" id="CHEBI:30616"/>
        <dbReference type="ChEBI" id="CHEBI:43474"/>
        <dbReference type="ChEBI" id="CHEBI:58359"/>
        <dbReference type="ChEBI" id="CHEBI:78515"/>
        <dbReference type="ChEBI" id="CHEBI:78516"/>
        <dbReference type="ChEBI" id="CHEBI:456216"/>
    </reaction>
</comment>
<keyword evidence="4 11" id="KW-0436">Ligase</keyword>
<dbReference type="InterPro" id="IPR003789">
    <property type="entry name" value="Asn/Gln_tRNA_amidoTrase-B-like"/>
</dbReference>
<evidence type="ECO:0000256" key="11">
    <source>
        <dbReference type="HAMAP-Rule" id="MF_00121"/>
    </source>
</evidence>
<dbReference type="Pfam" id="PF02934">
    <property type="entry name" value="GatB_N"/>
    <property type="match status" value="1"/>
</dbReference>
<evidence type="ECO:0000256" key="9">
    <source>
        <dbReference type="ARBA" id="ARBA00047380"/>
    </source>
</evidence>
<dbReference type="HAMAP" id="MF_00121">
    <property type="entry name" value="GatB"/>
    <property type="match status" value="1"/>
</dbReference>
<dbReference type="NCBIfam" id="TIGR00133">
    <property type="entry name" value="gatB"/>
    <property type="match status" value="1"/>
</dbReference>
<dbReference type="GO" id="GO:0005524">
    <property type="term" value="F:ATP binding"/>
    <property type="evidence" value="ECO:0007669"/>
    <property type="project" value="UniProtKB-KW"/>
</dbReference>
<dbReference type="SUPFAM" id="SSF89095">
    <property type="entry name" value="GatB/YqeY motif"/>
    <property type="match status" value="1"/>
</dbReference>
<evidence type="ECO:0000259" key="12">
    <source>
        <dbReference type="SMART" id="SM00845"/>
    </source>
</evidence>
<dbReference type="Proteomes" id="UP000183508">
    <property type="component" value="Unassembled WGS sequence"/>
</dbReference>
<dbReference type="NCBIfam" id="NF004012">
    <property type="entry name" value="PRK05477.1-2"/>
    <property type="match status" value="1"/>
</dbReference>
<evidence type="ECO:0000256" key="8">
    <source>
        <dbReference type="ARBA" id="ARBA00024799"/>
    </source>
</evidence>
<dbReference type="Gene3D" id="1.10.150.380">
    <property type="entry name" value="GatB domain, N-terminal subdomain"/>
    <property type="match status" value="1"/>
</dbReference>
<evidence type="ECO:0000256" key="3">
    <source>
        <dbReference type="ARBA" id="ARBA00016923"/>
    </source>
</evidence>
<dbReference type="InterPro" id="IPR023168">
    <property type="entry name" value="GatB_Yqey_C_2"/>
</dbReference>
<dbReference type="NCBIfam" id="NF004014">
    <property type="entry name" value="PRK05477.1-4"/>
    <property type="match status" value="1"/>
</dbReference>
<comment type="function">
    <text evidence="8 11">Allows the formation of correctly charged Asn-tRNA(Asn) or Gln-tRNA(Gln) through the transamidation of misacylated Asp-tRNA(Asn) or Glu-tRNA(Gln) in organisms which lack either or both of asparaginyl-tRNA or glutaminyl-tRNA synthetases. The reaction takes place in the presence of glutamine and ATP through an activated phospho-Asp-tRNA(Asn) or phospho-Glu-tRNA(Gln).</text>
</comment>
<keyword evidence="7 11" id="KW-0648">Protein biosynthesis</keyword>
<dbReference type="SUPFAM" id="SSF55931">
    <property type="entry name" value="Glutamine synthetase/guanido kinase"/>
    <property type="match status" value="1"/>
</dbReference>
<protein>
    <recommendedName>
        <fullName evidence="3 11">Aspartyl/glutamyl-tRNA(Asn/Gln) amidotransferase subunit B</fullName>
        <shortName evidence="11">Asp/Glu-ADT subunit B</shortName>
        <ecNumber evidence="11">6.3.5.-</ecNumber>
    </recommendedName>
</protein>
<dbReference type="Gene3D" id="1.10.10.410">
    <property type="match status" value="1"/>
</dbReference>
<keyword evidence="14" id="KW-1185">Reference proteome</keyword>
<dbReference type="FunFam" id="1.10.150.380:FF:000001">
    <property type="entry name" value="Aspartyl/glutamyl-tRNA(Asn/Gln) amidotransferase subunit B"/>
    <property type="match status" value="1"/>
</dbReference>
<dbReference type="GO" id="GO:0050567">
    <property type="term" value="F:glutaminyl-tRNA synthase (glutamine-hydrolyzing) activity"/>
    <property type="evidence" value="ECO:0007669"/>
    <property type="project" value="UniProtKB-UniRule"/>
</dbReference>
<dbReference type="RefSeq" id="WP_074952756.1">
    <property type="nucleotide sequence ID" value="NZ_FPBV01000011.1"/>
</dbReference>
<dbReference type="InterPro" id="IPR004413">
    <property type="entry name" value="GatB"/>
</dbReference>
<dbReference type="SMART" id="SM00845">
    <property type="entry name" value="GatB_Yqey"/>
    <property type="match status" value="1"/>
</dbReference>
<keyword evidence="6 11" id="KW-0067">ATP-binding</keyword>
<evidence type="ECO:0000256" key="1">
    <source>
        <dbReference type="ARBA" id="ARBA00005306"/>
    </source>
</evidence>
<dbReference type="eggNOG" id="COG0064">
    <property type="taxonomic scope" value="Bacteria"/>
</dbReference>
<accession>A0A1I7JPX2</accession>
<comment type="subunit">
    <text evidence="2 11">Heterotrimer of A, B and C subunits.</text>
</comment>
<dbReference type="AlphaFoldDB" id="A0A1I7JPX2"/>
<feature type="domain" description="Asn/Gln amidotransferase" evidence="12">
    <location>
        <begin position="329"/>
        <end position="476"/>
    </location>
</feature>
<evidence type="ECO:0000256" key="2">
    <source>
        <dbReference type="ARBA" id="ARBA00011123"/>
    </source>
</evidence>
<dbReference type="PANTHER" id="PTHR11659">
    <property type="entry name" value="GLUTAMYL-TRNA GLN AMIDOTRANSFERASE SUBUNIT B MITOCHONDRIAL AND PROKARYOTIC PET112-RELATED"/>
    <property type="match status" value="1"/>
</dbReference>
<dbReference type="InterPro" id="IPR014746">
    <property type="entry name" value="Gln_synth/guanido_kin_cat_dom"/>
</dbReference>
<proteinExistence type="inferred from homology"/>
<evidence type="ECO:0000313" key="14">
    <source>
        <dbReference type="Proteomes" id="UP000183508"/>
    </source>
</evidence>
<dbReference type="InterPro" id="IPR042114">
    <property type="entry name" value="GatB_C_1"/>
</dbReference>
<dbReference type="InterPro" id="IPR018027">
    <property type="entry name" value="Asn/Gln_amidotransferase"/>
</dbReference>
<evidence type="ECO:0000313" key="13">
    <source>
        <dbReference type="EMBL" id="SFU87233.1"/>
    </source>
</evidence>
<evidence type="ECO:0000256" key="6">
    <source>
        <dbReference type="ARBA" id="ARBA00022840"/>
    </source>
</evidence>
<reference evidence="14" key="1">
    <citation type="submission" date="2016-10" db="EMBL/GenBank/DDBJ databases">
        <authorList>
            <person name="Varghese N."/>
        </authorList>
    </citation>
    <scope>NUCLEOTIDE SEQUENCE [LARGE SCALE GENOMIC DNA]</scope>
    <source>
        <strain evidence="14">DSM 17980</strain>
    </source>
</reference>
<evidence type="ECO:0000256" key="4">
    <source>
        <dbReference type="ARBA" id="ARBA00022598"/>
    </source>
</evidence>
<dbReference type="GO" id="GO:0050566">
    <property type="term" value="F:asparaginyl-tRNA synthase (glutamine-hydrolyzing) activity"/>
    <property type="evidence" value="ECO:0007669"/>
    <property type="project" value="RHEA"/>
</dbReference>
<gene>
    <name evidence="11" type="primary">gatB</name>
    <name evidence="13" type="ORF">SAMN05421543_11143</name>
</gene>
<dbReference type="EMBL" id="FPBV01000011">
    <property type="protein sequence ID" value="SFU87233.1"/>
    <property type="molecule type" value="Genomic_DNA"/>
</dbReference>
<dbReference type="GO" id="GO:0006412">
    <property type="term" value="P:translation"/>
    <property type="evidence" value="ECO:0007669"/>
    <property type="project" value="UniProtKB-UniRule"/>
</dbReference>
<dbReference type="STRING" id="392015.SAMN05421543_11143"/>
<evidence type="ECO:0000256" key="7">
    <source>
        <dbReference type="ARBA" id="ARBA00022917"/>
    </source>
</evidence>
<dbReference type="NCBIfam" id="NF004015">
    <property type="entry name" value="PRK05477.1-5"/>
    <property type="match status" value="1"/>
</dbReference>
<dbReference type="GO" id="GO:0016740">
    <property type="term" value="F:transferase activity"/>
    <property type="evidence" value="ECO:0007669"/>
    <property type="project" value="UniProtKB-KW"/>
</dbReference>
<keyword evidence="13" id="KW-0808">Transferase</keyword>
<dbReference type="PANTHER" id="PTHR11659:SF0">
    <property type="entry name" value="GLUTAMYL-TRNA(GLN) AMIDOTRANSFERASE SUBUNIT B, MITOCHONDRIAL"/>
    <property type="match status" value="1"/>
</dbReference>
<dbReference type="PROSITE" id="PS01234">
    <property type="entry name" value="GATB"/>
    <property type="match status" value="1"/>
</dbReference>
<dbReference type="InterPro" id="IPR006075">
    <property type="entry name" value="Asn/Gln-tRNA_Trfase_suB/E_cat"/>
</dbReference>
<dbReference type="InterPro" id="IPR017958">
    <property type="entry name" value="Gln-tRNA_amidoTrfase_suB_CS"/>
</dbReference>
<evidence type="ECO:0000256" key="10">
    <source>
        <dbReference type="ARBA" id="ARBA00047913"/>
    </source>
</evidence>
<dbReference type="GO" id="GO:0070681">
    <property type="term" value="P:glutaminyl-tRNAGln biosynthesis via transamidation"/>
    <property type="evidence" value="ECO:0007669"/>
    <property type="project" value="TreeGrafter"/>
</dbReference>
<dbReference type="FunFam" id="1.10.10.410:FF:000001">
    <property type="entry name" value="Aspartyl/glutamyl-tRNA(Asn/Gln) amidotransferase subunit B"/>
    <property type="match status" value="1"/>
</dbReference>
<organism evidence="13 14">
    <name type="scientific">Alicyclobacillus macrosporangiidus</name>
    <dbReference type="NCBI Taxonomy" id="392015"/>
    <lineage>
        <taxon>Bacteria</taxon>
        <taxon>Bacillati</taxon>
        <taxon>Bacillota</taxon>
        <taxon>Bacilli</taxon>
        <taxon>Bacillales</taxon>
        <taxon>Alicyclobacillaceae</taxon>
        <taxon>Alicyclobacillus</taxon>
    </lineage>
</organism>
<dbReference type="Pfam" id="PF02637">
    <property type="entry name" value="GatB_Yqey"/>
    <property type="match status" value="1"/>
</dbReference>
<dbReference type="OrthoDB" id="9804078at2"/>
<keyword evidence="5 11" id="KW-0547">Nucleotide-binding</keyword>
<evidence type="ECO:0000256" key="5">
    <source>
        <dbReference type="ARBA" id="ARBA00022741"/>
    </source>
</evidence>
<comment type="catalytic activity">
    <reaction evidence="10 11">
        <text>L-glutamyl-tRNA(Gln) + L-glutamine + ATP + H2O = L-glutaminyl-tRNA(Gln) + L-glutamate + ADP + phosphate + H(+)</text>
        <dbReference type="Rhea" id="RHEA:17521"/>
        <dbReference type="Rhea" id="RHEA-COMP:9681"/>
        <dbReference type="Rhea" id="RHEA-COMP:9684"/>
        <dbReference type="ChEBI" id="CHEBI:15377"/>
        <dbReference type="ChEBI" id="CHEBI:15378"/>
        <dbReference type="ChEBI" id="CHEBI:29985"/>
        <dbReference type="ChEBI" id="CHEBI:30616"/>
        <dbReference type="ChEBI" id="CHEBI:43474"/>
        <dbReference type="ChEBI" id="CHEBI:58359"/>
        <dbReference type="ChEBI" id="CHEBI:78520"/>
        <dbReference type="ChEBI" id="CHEBI:78521"/>
        <dbReference type="ChEBI" id="CHEBI:456216"/>
    </reaction>
</comment>
<name>A0A1I7JPX2_9BACL</name>
<comment type="similarity">
    <text evidence="1 11">Belongs to the GatB/GatE family. GatB subfamily.</text>
</comment>
<dbReference type="InterPro" id="IPR017959">
    <property type="entry name" value="Asn/Gln-tRNA_amidoTrfase_suB/E"/>
</dbReference>